<gene>
    <name evidence="1" type="ORF">OU798_01650</name>
</gene>
<dbReference type="Proteomes" id="UP001145087">
    <property type="component" value="Unassembled WGS sequence"/>
</dbReference>
<proteinExistence type="predicted"/>
<organism evidence="1 2">
    <name type="scientific">Draconibacterium aestuarii</name>
    <dbReference type="NCBI Taxonomy" id="2998507"/>
    <lineage>
        <taxon>Bacteria</taxon>
        <taxon>Pseudomonadati</taxon>
        <taxon>Bacteroidota</taxon>
        <taxon>Bacteroidia</taxon>
        <taxon>Marinilabiliales</taxon>
        <taxon>Prolixibacteraceae</taxon>
        <taxon>Draconibacterium</taxon>
    </lineage>
</organism>
<sequence length="465" mass="53420">MRLLTIYGGVIILLICLACSPKKSEKEVIIDERGQTPKVVQIIKIDSVWAGHPVGFCLYTHGLRQYIAYYNANRNMVVGQRDLNEDQFQLYTMPATTREEAGGTSTVLGWDSHNFVTIGIDKDGYIHLSGNMHVHPITYFKSSKPGDITTLVQEKEMVGTEENRCTYPHFMLTKEGELLFHYRDGGSGNGNEIYNRYSTETKKWSRMLDVPLTDGQGLMNAYQTQPTVMSDGWYHVYWVWRDTPDCSTNHDLSYMKSPDLKNWFNAFNQPLELPATIDKRLVIVDPIPPKGGIINLAAKLCLDENNLPVFVYHKYDSLGNLQFYIAQTQSGKWTCKQITNWDYRWEFSGNGSINKEVSIDGFRQRSDGYYEVDYWHIKYGTGTILLDKDFDTIGKVLKAKRFQESMGIEGTFSGLQVRTVHDLGNSGEEGVQYLLKWETIDRNRDRPRPKPWPKASNLYLYKLKN</sequence>
<evidence type="ECO:0000313" key="1">
    <source>
        <dbReference type="EMBL" id="MCY1719027.1"/>
    </source>
</evidence>
<dbReference type="Pfam" id="PF15892">
    <property type="entry name" value="BNR_4"/>
    <property type="match status" value="1"/>
</dbReference>
<protein>
    <submittedName>
        <fullName evidence="1">BNR repeat-containing protein</fullName>
    </submittedName>
</protein>
<keyword evidence="2" id="KW-1185">Reference proteome</keyword>
<evidence type="ECO:0000313" key="2">
    <source>
        <dbReference type="Proteomes" id="UP001145087"/>
    </source>
</evidence>
<reference evidence="1" key="1">
    <citation type="submission" date="2022-11" db="EMBL/GenBank/DDBJ databases">
        <title>Marilongibacter aestuarii gen. nov., sp. nov., isolated from tidal flat sediment.</title>
        <authorList>
            <person name="Jiayan W."/>
        </authorList>
    </citation>
    <scope>NUCLEOTIDE SEQUENCE</scope>
    <source>
        <strain evidence="1">Z1-6</strain>
    </source>
</reference>
<dbReference type="EMBL" id="JAPOHD010000005">
    <property type="protein sequence ID" value="MCY1719027.1"/>
    <property type="molecule type" value="Genomic_DNA"/>
</dbReference>
<dbReference type="AlphaFoldDB" id="A0A9X3F368"/>
<name>A0A9X3F368_9BACT</name>
<comment type="caution">
    <text evidence="1">The sequence shown here is derived from an EMBL/GenBank/DDBJ whole genome shotgun (WGS) entry which is preliminary data.</text>
</comment>
<dbReference type="RefSeq" id="WP_343331364.1">
    <property type="nucleotide sequence ID" value="NZ_JAPOHD010000005.1"/>
</dbReference>
<accession>A0A9X3F368</accession>